<keyword evidence="3" id="KW-0963">Cytoplasm</keyword>
<dbReference type="AlphaFoldDB" id="A0A1R1ERR9"/>
<keyword evidence="6" id="KW-0418">Kinase</keyword>
<dbReference type="CDD" id="cd00211">
    <property type="entry name" value="PTS_IIA_fru"/>
    <property type="match status" value="1"/>
</dbReference>
<name>A0A1R1ERR9_9BACL</name>
<keyword evidence="5" id="KW-0598">Phosphotransferase system</keyword>
<dbReference type="RefSeq" id="WP_076170394.1">
    <property type="nucleotide sequence ID" value="NZ_MRTP01000003.1"/>
</dbReference>
<comment type="caution">
    <text evidence="8">The sequence shown here is derived from an EMBL/GenBank/DDBJ whole genome shotgun (WGS) entry which is preliminary data.</text>
</comment>
<feature type="domain" description="PTS EIIA type-2" evidence="7">
    <location>
        <begin position="2"/>
        <end position="145"/>
    </location>
</feature>
<dbReference type="SUPFAM" id="SSF55804">
    <property type="entry name" value="Phoshotransferase/anion transport protein"/>
    <property type="match status" value="1"/>
</dbReference>
<evidence type="ECO:0000313" key="9">
    <source>
        <dbReference type="Proteomes" id="UP000187172"/>
    </source>
</evidence>
<proteinExistence type="predicted"/>
<gene>
    <name evidence="8" type="ORF">BK138_15080</name>
</gene>
<dbReference type="PROSITE" id="PS51094">
    <property type="entry name" value="PTS_EIIA_TYPE_2"/>
    <property type="match status" value="1"/>
</dbReference>
<organism evidence="8 9">
    <name type="scientific">Paenibacillus rhizosphaerae</name>
    <dbReference type="NCBI Taxonomy" id="297318"/>
    <lineage>
        <taxon>Bacteria</taxon>
        <taxon>Bacillati</taxon>
        <taxon>Bacillota</taxon>
        <taxon>Bacilli</taxon>
        <taxon>Bacillales</taxon>
        <taxon>Paenibacillaceae</taxon>
        <taxon>Paenibacillus</taxon>
    </lineage>
</organism>
<evidence type="ECO:0000256" key="5">
    <source>
        <dbReference type="ARBA" id="ARBA00022683"/>
    </source>
</evidence>
<dbReference type="EMBL" id="MRTP01000003">
    <property type="protein sequence ID" value="OMF54491.1"/>
    <property type="molecule type" value="Genomic_DNA"/>
</dbReference>
<protein>
    <submittedName>
        <fullName evidence="8">PTS sugar transporter subunit IIA</fullName>
    </submittedName>
</protein>
<keyword evidence="4" id="KW-0808">Transferase</keyword>
<evidence type="ECO:0000259" key="7">
    <source>
        <dbReference type="PROSITE" id="PS51094"/>
    </source>
</evidence>
<keyword evidence="9" id="KW-1185">Reference proteome</keyword>
<evidence type="ECO:0000256" key="1">
    <source>
        <dbReference type="ARBA" id="ARBA00004496"/>
    </source>
</evidence>
<reference evidence="8 9" key="1">
    <citation type="submission" date="2016-11" db="EMBL/GenBank/DDBJ databases">
        <title>Paenibacillus species isolates.</title>
        <authorList>
            <person name="Beno S.M."/>
        </authorList>
    </citation>
    <scope>NUCLEOTIDE SEQUENCE [LARGE SCALE GENOMIC DNA]</scope>
    <source>
        <strain evidence="8 9">FSL R5-0378</strain>
    </source>
</reference>
<dbReference type="Proteomes" id="UP000187172">
    <property type="component" value="Unassembled WGS sequence"/>
</dbReference>
<evidence type="ECO:0000256" key="6">
    <source>
        <dbReference type="ARBA" id="ARBA00022777"/>
    </source>
</evidence>
<evidence type="ECO:0000313" key="8">
    <source>
        <dbReference type="EMBL" id="OMF54491.1"/>
    </source>
</evidence>
<dbReference type="GO" id="GO:0005737">
    <property type="term" value="C:cytoplasm"/>
    <property type="evidence" value="ECO:0007669"/>
    <property type="project" value="UniProtKB-SubCell"/>
</dbReference>
<accession>A0A1R1ERR9</accession>
<dbReference type="STRING" id="297318.BK138_15080"/>
<dbReference type="InterPro" id="IPR051351">
    <property type="entry name" value="Ascorbate-PTS_EIIA_comp"/>
</dbReference>
<evidence type="ECO:0000256" key="3">
    <source>
        <dbReference type="ARBA" id="ARBA00022490"/>
    </source>
</evidence>
<dbReference type="GO" id="GO:0009401">
    <property type="term" value="P:phosphoenolpyruvate-dependent sugar phosphotransferase system"/>
    <property type="evidence" value="ECO:0007669"/>
    <property type="project" value="UniProtKB-KW"/>
</dbReference>
<evidence type="ECO:0000256" key="2">
    <source>
        <dbReference type="ARBA" id="ARBA00022448"/>
    </source>
</evidence>
<keyword evidence="2" id="KW-0813">Transport</keyword>
<dbReference type="PANTHER" id="PTHR36203:SF5">
    <property type="entry name" value="PTS SYSTEM, EIIA COMPONENT"/>
    <property type="match status" value="1"/>
</dbReference>
<keyword evidence="8" id="KW-0762">Sugar transport</keyword>
<sequence>MKFLEPPLIALDAEAASAEEAIRLAGALLTEAGAAEARYADAMVDSYRERGPYFVLAPSIALPHARAQDGVIEAAVSFVRLKEPVVFGHSANDPVQLVFALGGSDSGEHIALLRQLTTLLSSPAHLEQFKQAADVEAIQQIIRGNEQ</sequence>
<comment type="subcellular location">
    <subcellularLocation>
        <location evidence="1">Cytoplasm</location>
    </subcellularLocation>
</comment>
<dbReference type="Pfam" id="PF00359">
    <property type="entry name" value="PTS_EIIA_2"/>
    <property type="match status" value="1"/>
</dbReference>
<dbReference type="InterPro" id="IPR016152">
    <property type="entry name" value="PTrfase/Anion_transptr"/>
</dbReference>
<dbReference type="Gene3D" id="3.40.930.10">
    <property type="entry name" value="Mannitol-specific EII, Chain A"/>
    <property type="match status" value="1"/>
</dbReference>
<dbReference type="PANTHER" id="PTHR36203">
    <property type="entry name" value="ASCORBATE-SPECIFIC PTS SYSTEM EIIA COMPONENT"/>
    <property type="match status" value="1"/>
</dbReference>
<evidence type="ECO:0000256" key="4">
    <source>
        <dbReference type="ARBA" id="ARBA00022679"/>
    </source>
</evidence>
<dbReference type="PROSITE" id="PS00372">
    <property type="entry name" value="PTS_EIIA_TYPE_2_HIS"/>
    <property type="match status" value="1"/>
</dbReference>
<dbReference type="InterPro" id="IPR002178">
    <property type="entry name" value="PTS_EIIA_type-2_dom"/>
</dbReference>
<dbReference type="GO" id="GO:0016301">
    <property type="term" value="F:kinase activity"/>
    <property type="evidence" value="ECO:0007669"/>
    <property type="project" value="UniProtKB-KW"/>
</dbReference>